<feature type="compositionally biased region" description="Basic and acidic residues" evidence="1">
    <location>
        <begin position="1"/>
        <end position="14"/>
    </location>
</feature>
<name>A0AAV9JKZ4_9PEZI</name>
<dbReference type="EMBL" id="JAVFHQ010000017">
    <property type="protein sequence ID" value="KAK4545945.1"/>
    <property type="molecule type" value="Genomic_DNA"/>
</dbReference>
<keyword evidence="3" id="KW-1185">Reference proteome</keyword>
<evidence type="ECO:0000313" key="2">
    <source>
        <dbReference type="EMBL" id="KAK4545945.1"/>
    </source>
</evidence>
<comment type="caution">
    <text evidence="2">The sequence shown here is derived from an EMBL/GenBank/DDBJ whole genome shotgun (WGS) entry which is preliminary data.</text>
</comment>
<gene>
    <name evidence="2" type="ORF">LTR36_002509</name>
</gene>
<proteinExistence type="predicted"/>
<accession>A0AAV9JKZ4</accession>
<protein>
    <submittedName>
        <fullName evidence="2">Uncharacterized protein</fullName>
    </submittedName>
</protein>
<evidence type="ECO:0000256" key="1">
    <source>
        <dbReference type="SAM" id="MobiDB-lite"/>
    </source>
</evidence>
<reference evidence="2 3" key="1">
    <citation type="submission" date="2021-11" db="EMBL/GenBank/DDBJ databases">
        <title>Black yeast isolated from Biological Soil Crust.</title>
        <authorList>
            <person name="Kurbessoian T."/>
        </authorList>
    </citation>
    <scope>NUCLEOTIDE SEQUENCE [LARGE SCALE GENOMIC DNA]</scope>
    <source>
        <strain evidence="2 3">CCFEE 5522</strain>
    </source>
</reference>
<evidence type="ECO:0000313" key="3">
    <source>
        <dbReference type="Proteomes" id="UP001324427"/>
    </source>
</evidence>
<organism evidence="2 3">
    <name type="scientific">Oleoguttula mirabilis</name>
    <dbReference type="NCBI Taxonomy" id="1507867"/>
    <lineage>
        <taxon>Eukaryota</taxon>
        <taxon>Fungi</taxon>
        <taxon>Dikarya</taxon>
        <taxon>Ascomycota</taxon>
        <taxon>Pezizomycotina</taxon>
        <taxon>Dothideomycetes</taxon>
        <taxon>Dothideomycetidae</taxon>
        <taxon>Mycosphaerellales</taxon>
        <taxon>Teratosphaeriaceae</taxon>
        <taxon>Oleoguttula</taxon>
    </lineage>
</organism>
<dbReference type="AlphaFoldDB" id="A0AAV9JKZ4"/>
<feature type="region of interest" description="Disordered" evidence="1">
    <location>
        <begin position="1"/>
        <end position="20"/>
    </location>
</feature>
<sequence>MSHLPWSEHFDSSKHNPFFQNRNHNQRLEIESILATFHTQLHMVWQTEDQAGFQDLCKRIKKAGEGLEVTPPQGEDLYSKTLAGMVDKGMKELREAREAAKK</sequence>
<dbReference type="Proteomes" id="UP001324427">
    <property type="component" value="Unassembled WGS sequence"/>
</dbReference>